<feature type="region of interest" description="Disordered" evidence="2">
    <location>
        <begin position="363"/>
        <end position="446"/>
    </location>
</feature>
<feature type="coiled-coil region" evidence="1">
    <location>
        <begin position="539"/>
        <end position="575"/>
    </location>
</feature>
<feature type="compositionally biased region" description="Basic and acidic residues" evidence="2">
    <location>
        <begin position="460"/>
        <end position="483"/>
    </location>
</feature>
<feature type="compositionally biased region" description="Basic and acidic residues" evidence="2">
    <location>
        <begin position="386"/>
        <end position="420"/>
    </location>
</feature>
<reference evidence="4" key="1">
    <citation type="journal article" date="2022" name="Int. J. Mol. Sci.">
        <title>Draft Genome of Tanacetum Coccineum: Genomic Comparison of Closely Related Tanacetum-Family Plants.</title>
        <authorList>
            <person name="Yamashiro T."/>
            <person name="Shiraishi A."/>
            <person name="Nakayama K."/>
            <person name="Satake H."/>
        </authorList>
    </citation>
    <scope>NUCLEOTIDE SEQUENCE</scope>
</reference>
<comment type="caution">
    <text evidence="4">The sequence shown here is derived from an EMBL/GenBank/DDBJ whole genome shotgun (WGS) entry which is preliminary data.</text>
</comment>
<feature type="region of interest" description="Disordered" evidence="2">
    <location>
        <begin position="928"/>
        <end position="980"/>
    </location>
</feature>
<evidence type="ECO:0000313" key="5">
    <source>
        <dbReference type="Proteomes" id="UP001151760"/>
    </source>
</evidence>
<organism evidence="4 5">
    <name type="scientific">Tanacetum coccineum</name>
    <dbReference type="NCBI Taxonomy" id="301880"/>
    <lineage>
        <taxon>Eukaryota</taxon>
        <taxon>Viridiplantae</taxon>
        <taxon>Streptophyta</taxon>
        <taxon>Embryophyta</taxon>
        <taxon>Tracheophyta</taxon>
        <taxon>Spermatophyta</taxon>
        <taxon>Magnoliopsida</taxon>
        <taxon>eudicotyledons</taxon>
        <taxon>Gunneridae</taxon>
        <taxon>Pentapetalae</taxon>
        <taxon>asterids</taxon>
        <taxon>campanulids</taxon>
        <taxon>Asterales</taxon>
        <taxon>Asteraceae</taxon>
        <taxon>Asteroideae</taxon>
        <taxon>Anthemideae</taxon>
        <taxon>Anthemidinae</taxon>
        <taxon>Tanacetum</taxon>
    </lineage>
</organism>
<keyword evidence="5" id="KW-1185">Reference proteome</keyword>
<evidence type="ECO:0000256" key="2">
    <source>
        <dbReference type="SAM" id="MobiDB-lite"/>
    </source>
</evidence>
<dbReference type="SUPFAM" id="SSF56672">
    <property type="entry name" value="DNA/RNA polymerases"/>
    <property type="match status" value="1"/>
</dbReference>
<gene>
    <name evidence="4" type="ORF">Tco_0990564</name>
</gene>
<feature type="region of interest" description="Disordered" evidence="2">
    <location>
        <begin position="316"/>
        <end position="337"/>
    </location>
</feature>
<keyword evidence="1" id="KW-0175">Coiled coil</keyword>
<name>A0ABQ5EX49_9ASTR</name>
<feature type="compositionally biased region" description="Basic and acidic residues" evidence="2">
    <location>
        <begin position="952"/>
        <end position="961"/>
    </location>
</feature>
<feature type="compositionally biased region" description="Basic and acidic residues" evidence="2">
    <location>
        <begin position="363"/>
        <end position="373"/>
    </location>
</feature>
<reference evidence="4" key="2">
    <citation type="submission" date="2022-01" db="EMBL/GenBank/DDBJ databases">
        <authorList>
            <person name="Yamashiro T."/>
            <person name="Shiraishi A."/>
            <person name="Satake H."/>
            <person name="Nakayama K."/>
        </authorList>
    </citation>
    <scope>NUCLEOTIDE SEQUENCE</scope>
</reference>
<dbReference type="InterPro" id="IPR043502">
    <property type="entry name" value="DNA/RNA_pol_sf"/>
</dbReference>
<feature type="compositionally biased region" description="Polar residues" evidence="2">
    <location>
        <begin position="199"/>
        <end position="214"/>
    </location>
</feature>
<evidence type="ECO:0000313" key="4">
    <source>
        <dbReference type="EMBL" id="GJT55510.1"/>
    </source>
</evidence>
<feature type="compositionally biased region" description="Basic and acidic residues" evidence="2">
    <location>
        <begin position="323"/>
        <end position="334"/>
    </location>
</feature>
<feature type="region of interest" description="Disordered" evidence="2">
    <location>
        <begin position="459"/>
        <end position="526"/>
    </location>
</feature>
<evidence type="ECO:0000259" key="3">
    <source>
        <dbReference type="Pfam" id="PF07727"/>
    </source>
</evidence>
<sequence length="1402" mass="158437">MAVLESCPKHNMVAYLEKTDGNTEFHEIISFLTRSSIHYALTVSPVVSTTFVEQFWMSAKSKLINNVRYITAKVAGKPVSISEASIRSDLLFNDADGIDSLPNQAIFDAIQLMGFISVFLDKQLKNVPVPLDHFPINALTSKVFSFMIKKGKHFSGNVTPLFDSMLVQPTEDEGDTLERQSEPQPIPSPPHPSTDQHETQTNPSPRPSPTSHITDSIPEGSGGNHGGQSSNDRSLSGNEGGMTLQSVYDLCISLCTKVTDQAKEIKHLKAQIKKLKKKAKPIITHHKAWMKSVSMKQRLAGKKSLKKQWMQMESVSKQGRKSAKAEPTVHKDPAFDELDDDAIDYMETEDAQDVGRTRYVVHEEKESAEKEVSTEDALNTAQPKVSTDKEEVSTDRPEEGTDKQKVSTDKEEVSTDRPDEGTVDQNEGRSATQTAPTTTTPTIFGDDETIAQVLIIMSQNKEKLKEKEKGVELKDVEETERPRPTSTRSLLTLKPLPKIDPKDKGKKKIEEEDESDTESEGITEAEKKFKQLARDEEVARKVQEDWEAEEEVKKLAEEEATKAALSNEYDFIQARLNADKILAEKLQEEEREMYTIEQRAKLLHDTIAAQRRFLAQQRSEAIRNKPPSRNQLRNQMMTYLKHVDERKIKEINEGASDPDKKKKFVKEDVSTKVHAKQDEAKEGTIDSEIMERKSVIARLNKVSSPDGDYLVIYRANENFRAFNYLLEELLQRMLDFGLEVKVESTAALDLIRVLNSPCFMVKSWLVQDQTVSGKDYSNLLIADSLLKTIWFINAPCYGNEALASPKANDIWVLVIKPHNKTPYELIRGRTPLIDFMKPFGYPVTILNTKDNLGKFDGKVDEGFFVGKPDWLFDVDSLTISMNYVPVIAGNQTNGIAGTRDNIVTGQAEKKIEPKQEYILIPICTTDPLISQGPKDSEEDAGVKPTELDESEALDKDRKDDQDTGSYVAGPSFTNDDPSSLINATRTSEELLFEQFSPFKNAFALPHVPNVFLIDDTGIFGNAYDDEDVGAEADPNNLETTMNVSLIPKTIIDKDHPKDQIIGDLNSAIQTRRMTKISDEHAMLPNGKRAIRTKWVFRNKKDERGIVIRNKARLVAQGYTQEEGIDYDVVFVPVARIEAIRLFYAYASFMGFIVYQMDVKSVEKAFYGLHQAPRAWYETLSTYLIENRFRRCTIDKTVFIKKDKGDILLVQVYVDDIIFGFTKKSLYDEFEGLMHKRFQMSSMGELTFFLGLQVKQKEDGIFISQDKYVAEILKKFDFATINTTSTPIETNKALVKDEEAEAVDVYLYISMIGSLMYLTASRPDIMFAVCACARFQVTPKMSHLYAMKRIFRYLKGQPKLGLWYLRDSPFDVEAFFDSDYAGASLDRKSTIGGCQFLSKRLIS</sequence>
<accession>A0ABQ5EX49</accession>
<feature type="compositionally biased region" description="Low complexity" evidence="2">
    <location>
        <begin position="431"/>
        <end position="442"/>
    </location>
</feature>
<protein>
    <submittedName>
        <fullName evidence="4">Ribonuclease H-like domain-containing protein</fullName>
    </submittedName>
</protein>
<dbReference type="Proteomes" id="UP001151760">
    <property type="component" value="Unassembled WGS sequence"/>
</dbReference>
<feature type="domain" description="Reverse transcriptase Ty1/copia-type" evidence="3">
    <location>
        <begin position="1083"/>
        <end position="1160"/>
    </location>
</feature>
<feature type="compositionally biased region" description="Polar residues" evidence="2">
    <location>
        <begin position="971"/>
        <end position="980"/>
    </location>
</feature>
<dbReference type="PANTHER" id="PTHR11439">
    <property type="entry name" value="GAG-POL-RELATED RETROTRANSPOSON"/>
    <property type="match status" value="1"/>
</dbReference>
<dbReference type="Pfam" id="PF07727">
    <property type="entry name" value="RVT_2"/>
    <property type="match status" value="2"/>
</dbReference>
<feature type="compositionally biased region" description="Polar residues" evidence="2">
    <location>
        <begin position="376"/>
        <end position="385"/>
    </location>
</feature>
<dbReference type="EMBL" id="BQNB010016763">
    <property type="protein sequence ID" value="GJT55510.1"/>
    <property type="molecule type" value="Genomic_DNA"/>
</dbReference>
<feature type="domain" description="Reverse transcriptase Ty1/copia-type" evidence="3">
    <location>
        <begin position="1161"/>
        <end position="1288"/>
    </location>
</feature>
<dbReference type="PANTHER" id="PTHR11439:SF509">
    <property type="entry name" value="RNA-DIRECTED DNA POLYMERASE"/>
    <property type="match status" value="1"/>
</dbReference>
<dbReference type="InterPro" id="IPR013103">
    <property type="entry name" value="RVT_2"/>
</dbReference>
<feature type="compositionally biased region" description="Acidic residues" evidence="2">
    <location>
        <begin position="511"/>
        <end position="523"/>
    </location>
</feature>
<proteinExistence type="predicted"/>
<feature type="region of interest" description="Disordered" evidence="2">
    <location>
        <begin position="171"/>
        <end position="240"/>
    </location>
</feature>
<evidence type="ECO:0000256" key="1">
    <source>
        <dbReference type="SAM" id="Coils"/>
    </source>
</evidence>